<proteinExistence type="predicted"/>
<dbReference type="Proteomes" id="UP001501251">
    <property type="component" value="Unassembled WGS sequence"/>
</dbReference>
<dbReference type="RefSeq" id="WP_344914185.1">
    <property type="nucleotide sequence ID" value="NZ_BAABAQ010000001.1"/>
</dbReference>
<name>A0ABP8A9P6_9ACTN</name>
<reference evidence="2" key="1">
    <citation type="journal article" date="2019" name="Int. J. Syst. Evol. Microbiol.">
        <title>The Global Catalogue of Microorganisms (GCM) 10K type strain sequencing project: providing services to taxonomists for standard genome sequencing and annotation.</title>
        <authorList>
            <consortium name="The Broad Institute Genomics Platform"/>
            <consortium name="The Broad Institute Genome Sequencing Center for Infectious Disease"/>
            <person name="Wu L."/>
            <person name="Ma J."/>
        </authorList>
    </citation>
    <scope>NUCLEOTIDE SEQUENCE [LARGE SCALE GENOMIC DNA]</scope>
    <source>
        <strain evidence="2">JCM 17388</strain>
    </source>
</reference>
<evidence type="ECO:0000313" key="1">
    <source>
        <dbReference type="EMBL" id="GAA4180394.1"/>
    </source>
</evidence>
<evidence type="ECO:0008006" key="3">
    <source>
        <dbReference type="Google" id="ProtNLM"/>
    </source>
</evidence>
<comment type="caution">
    <text evidence="1">The sequence shown here is derived from an EMBL/GenBank/DDBJ whole genome shotgun (WGS) entry which is preliminary data.</text>
</comment>
<accession>A0ABP8A9P6</accession>
<sequence>MSDNIPNVQLRAWRNEHRLTRAELANRINATPIGIRESLACDEERIRRWEAGGVRWPHSPYRLAITQLTGLQPEDLGFRPNRRGAGQLVEATSIIPMDALRAEADLYGTMELAQQLQASDVGTGTLEALAEAVDLLCRAYPVVSAATLRDRTQKRLPQVNGLLGGRITLAQHRELLVITGWLTALLGCVHYDLGEREEAETARRAAYEMGRQVGHGELMGWAHEMSAWFALVEGRYEGVVTSARMGQAVAGQSSAQVQLTLQEARGLARIGDRREADKALTRGADALAKLPLPGNPDHHFVFDHAKPRLPRRILVSSATISTVIDHYRNLFDRHQWLEGALCWTVVQPLDEEISAEDLLRRLNGGRDPQQRIMEYPTEEAWREDLPVLFAFGGEGTYGFLEFSYGYATPDHILVELSKTSRVWMTTWHTNGGYTILKAADGQIKARMGYFIFAEHRIQEGDPNILADFLPMLDSLDQEDYRGKLSAAFAFIEASTGMRLESDWLDVEEAPVIILDN</sequence>
<gene>
    <name evidence="1" type="ORF">GCM10022252_03170</name>
</gene>
<evidence type="ECO:0000313" key="2">
    <source>
        <dbReference type="Proteomes" id="UP001501251"/>
    </source>
</evidence>
<keyword evidence="2" id="KW-1185">Reference proteome</keyword>
<organism evidence="1 2">
    <name type="scientific">Streptosporangium oxazolinicum</name>
    <dbReference type="NCBI Taxonomy" id="909287"/>
    <lineage>
        <taxon>Bacteria</taxon>
        <taxon>Bacillati</taxon>
        <taxon>Actinomycetota</taxon>
        <taxon>Actinomycetes</taxon>
        <taxon>Streptosporangiales</taxon>
        <taxon>Streptosporangiaceae</taxon>
        <taxon>Streptosporangium</taxon>
    </lineage>
</organism>
<dbReference type="EMBL" id="BAABAQ010000001">
    <property type="protein sequence ID" value="GAA4180394.1"/>
    <property type="molecule type" value="Genomic_DNA"/>
</dbReference>
<protein>
    <recommendedName>
        <fullName evidence="3">XRE family transcriptional regulator</fullName>
    </recommendedName>
</protein>